<proteinExistence type="predicted"/>
<dbReference type="AlphaFoldDB" id="A0A3B1A781"/>
<protein>
    <submittedName>
        <fullName evidence="1">Uncharacterized protein</fullName>
    </submittedName>
</protein>
<sequence>MKKLTLTMIACLVLLPGLALGKAPACDQIAEQVDYIQSIAVGDQRILDVGIFRVQIPLKNVSQLGLTSEGHLQVFYAKGEVLTLRTHLVVDEFLHWTARKPTKGKITTADWADITFTKTACDKGPLEPVDAKRWKRAIYEKGLYFDNATEVIKTQSGELTYYLSNDSHQGYTGHAFITHSTYKTTTLIMTSVGIPYKEFKRIVLNITQRKP</sequence>
<organism evidence="1">
    <name type="scientific">hydrothermal vent metagenome</name>
    <dbReference type="NCBI Taxonomy" id="652676"/>
    <lineage>
        <taxon>unclassified sequences</taxon>
        <taxon>metagenomes</taxon>
        <taxon>ecological metagenomes</taxon>
    </lineage>
</organism>
<gene>
    <name evidence="1" type="ORF">MNBD_GAMMA21-1505</name>
</gene>
<reference evidence="1" key="1">
    <citation type="submission" date="2018-06" db="EMBL/GenBank/DDBJ databases">
        <authorList>
            <person name="Zhirakovskaya E."/>
        </authorList>
    </citation>
    <scope>NUCLEOTIDE SEQUENCE</scope>
</reference>
<accession>A0A3B1A781</accession>
<evidence type="ECO:0000313" key="1">
    <source>
        <dbReference type="EMBL" id="VAW95632.1"/>
    </source>
</evidence>
<dbReference type="EMBL" id="UOFR01000034">
    <property type="protein sequence ID" value="VAW95632.1"/>
    <property type="molecule type" value="Genomic_DNA"/>
</dbReference>
<name>A0A3B1A781_9ZZZZ</name>